<name>A0A1M4DVL9_9ACTN</name>
<organism evidence="1">
    <name type="scientific">Nonomuraea gerenzanensis</name>
    <dbReference type="NCBI Taxonomy" id="93944"/>
    <lineage>
        <taxon>Bacteria</taxon>
        <taxon>Bacillati</taxon>
        <taxon>Actinomycetota</taxon>
        <taxon>Actinomycetes</taxon>
        <taxon>Streptosporangiales</taxon>
        <taxon>Streptosporangiaceae</taxon>
        <taxon>Nonomuraea</taxon>
    </lineage>
</organism>
<reference evidence="1" key="1">
    <citation type="submission" date="2016-04" db="EMBL/GenBank/DDBJ databases">
        <authorList>
            <person name="Evans L.H."/>
            <person name="Alamgir A."/>
            <person name="Owens N."/>
            <person name="Weber N.D."/>
            <person name="Virtaneva K."/>
            <person name="Barbian K."/>
            <person name="Babar A."/>
            <person name="Rosenke K."/>
        </authorList>
    </citation>
    <scope>NUCLEOTIDE SEQUENCE</scope>
    <source>
        <strain evidence="1">Nono1</strain>
    </source>
</reference>
<proteinExistence type="predicted"/>
<dbReference type="AlphaFoldDB" id="A0A1M4DVL9"/>
<evidence type="ECO:0000313" key="1">
    <source>
        <dbReference type="EMBL" id="SBO90590.1"/>
    </source>
</evidence>
<sequence length="71" mass="8073">MKTTESTTRTITIELTEAEAQQLRGVLTWFPTNTRENYTGPAEDFFSDLDNALYARSVKLPPRAEYVTDSL</sequence>
<accession>A0A1M4DVL9</accession>
<dbReference type="RefSeq" id="WP_225270027.1">
    <property type="nucleotide sequence ID" value="NZ_CP084058.1"/>
</dbReference>
<dbReference type="EMBL" id="LT559118">
    <property type="protein sequence ID" value="SBO90590.1"/>
    <property type="molecule type" value="Genomic_DNA"/>
</dbReference>
<gene>
    <name evidence="1" type="ORF">BN4615_P104</name>
</gene>
<protein>
    <submittedName>
        <fullName evidence="1">Uncharacterized protein</fullName>
    </submittedName>
</protein>